<feature type="domain" description="PIN" evidence="1">
    <location>
        <begin position="7"/>
        <end position="125"/>
    </location>
</feature>
<proteinExistence type="predicted"/>
<name>A0A518KAT4_9BACT</name>
<dbReference type="EMBL" id="CP036349">
    <property type="protein sequence ID" value="QDV74905.1"/>
    <property type="molecule type" value="Genomic_DNA"/>
</dbReference>
<dbReference type="Gene3D" id="3.40.50.1010">
    <property type="entry name" value="5'-nuclease"/>
    <property type="match status" value="1"/>
</dbReference>
<gene>
    <name evidence="2" type="ORF">Spa11_31140</name>
</gene>
<dbReference type="GO" id="GO:0016787">
    <property type="term" value="F:hydrolase activity"/>
    <property type="evidence" value="ECO:0007669"/>
    <property type="project" value="UniProtKB-KW"/>
</dbReference>
<evidence type="ECO:0000313" key="3">
    <source>
        <dbReference type="Proteomes" id="UP000316426"/>
    </source>
</evidence>
<dbReference type="InterPro" id="IPR029060">
    <property type="entry name" value="PIN-like_dom_sf"/>
</dbReference>
<dbReference type="Pfam" id="PF01850">
    <property type="entry name" value="PIN"/>
    <property type="match status" value="1"/>
</dbReference>
<evidence type="ECO:0000259" key="1">
    <source>
        <dbReference type="Pfam" id="PF01850"/>
    </source>
</evidence>
<dbReference type="EC" id="3.1.-.-" evidence="2"/>
<dbReference type="AlphaFoldDB" id="A0A518KAT4"/>
<organism evidence="2 3">
    <name type="scientific">Botrimarina mediterranea</name>
    <dbReference type="NCBI Taxonomy" id="2528022"/>
    <lineage>
        <taxon>Bacteria</taxon>
        <taxon>Pseudomonadati</taxon>
        <taxon>Planctomycetota</taxon>
        <taxon>Planctomycetia</taxon>
        <taxon>Pirellulales</taxon>
        <taxon>Lacipirellulaceae</taxon>
        <taxon>Botrimarina</taxon>
    </lineage>
</organism>
<keyword evidence="2" id="KW-0378">Hydrolase</keyword>
<dbReference type="PANTHER" id="PTHR42188">
    <property type="entry name" value="23S RRNA-SPECIFIC ENDONUCLEASE VAPC20"/>
    <property type="match status" value="1"/>
</dbReference>
<protein>
    <submittedName>
        <fullName evidence="2">Ribonuclease VapC26</fullName>
        <ecNumber evidence="2">3.1.-.-</ecNumber>
    </submittedName>
</protein>
<dbReference type="KEGG" id="bmei:Spa11_31140"/>
<dbReference type="SUPFAM" id="SSF88723">
    <property type="entry name" value="PIN domain-like"/>
    <property type="match status" value="1"/>
</dbReference>
<reference evidence="2 3" key="1">
    <citation type="submission" date="2019-02" db="EMBL/GenBank/DDBJ databases">
        <title>Deep-cultivation of Planctomycetes and their phenomic and genomic characterization uncovers novel biology.</title>
        <authorList>
            <person name="Wiegand S."/>
            <person name="Jogler M."/>
            <person name="Boedeker C."/>
            <person name="Pinto D."/>
            <person name="Vollmers J."/>
            <person name="Rivas-Marin E."/>
            <person name="Kohn T."/>
            <person name="Peeters S.H."/>
            <person name="Heuer A."/>
            <person name="Rast P."/>
            <person name="Oberbeckmann S."/>
            <person name="Bunk B."/>
            <person name="Jeske O."/>
            <person name="Meyerdierks A."/>
            <person name="Storesund J.E."/>
            <person name="Kallscheuer N."/>
            <person name="Luecker S."/>
            <person name="Lage O.M."/>
            <person name="Pohl T."/>
            <person name="Merkel B.J."/>
            <person name="Hornburger P."/>
            <person name="Mueller R.-W."/>
            <person name="Bruemmer F."/>
            <person name="Labrenz M."/>
            <person name="Spormann A.M."/>
            <person name="Op den Camp H."/>
            <person name="Overmann J."/>
            <person name="Amann R."/>
            <person name="Jetten M.S.M."/>
            <person name="Mascher T."/>
            <person name="Medema M.H."/>
            <person name="Devos D.P."/>
            <person name="Kaster A.-K."/>
            <person name="Ovreas L."/>
            <person name="Rohde M."/>
            <person name="Galperin M.Y."/>
            <person name="Jogler C."/>
        </authorList>
    </citation>
    <scope>NUCLEOTIDE SEQUENCE [LARGE SCALE GENOMIC DNA]</scope>
    <source>
        <strain evidence="2 3">Spa11</strain>
    </source>
</reference>
<dbReference type="InterPro" id="IPR039018">
    <property type="entry name" value="VapC20-like"/>
</dbReference>
<dbReference type="RefSeq" id="WP_145113722.1">
    <property type="nucleotide sequence ID" value="NZ_CP036349.1"/>
</dbReference>
<dbReference type="Proteomes" id="UP000316426">
    <property type="component" value="Chromosome"/>
</dbReference>
<accession>A0A518KAT4</accession>
<dbReference type="PANTHER" id="PTHR42188:SF1">
    <property type="entry name" value="23S RRNA-SPECIFIC ENDONUCLEASE VAPC20"/>
    <property type="match status" value="1"/>
</dbReference>
<sequence>MTRNIAIVDTGPLVALFDGADIYHHETVNFLAASRRKHVTTLAVVTESVYLLRFNKNAQIDFLEWLQSPAVEIETLEDADLARAIEVMQKYSDLPADFADATLVAIADRLGVNEVVLFDSDFDIYRRGDGAPFIRLPA</sequence>
<dbReference type="GO" id="GO:0016075">
    <property type="term" value="P:rRNA catabolic process"/>
    <property type="evidence" value="ECO:0007669"/>
    <property type="project" value="TreeGrafter"/>
</dbReference>
<dbReference type="InterPro" id="IPR002716">
    <property type="entry name" value="PIN_dom"/>
</dbReference>
<keyword evidence="3" id="KW-1185">Reference proteome</keyword>
<dbReference type="GO" id="GO:0004521">
    <property type="term" value="F:RNA endonuclease activity"/>
    <property type="evidence" value="ECO:0007669"/>
    <property type="project" value="InterPro"/>
</dbReference>
<evidence type="ECO:0000313" key="2">
    <source>
        <dbReference type="EMBL" id="QDV74905.1"/>
    </source>
</evidence>